<dbReference type="KEGG" id="vih:AB0763_08020"/>
<gene>
    <name evidence="3" type="primary">pspA</name>
    <name evidence="3" type="ORF">AB0763_08020</name>
</gene>
<accession>A0AB39HE45</accession>
<dbReference type="InterPro" id="IPR014319">
    <property type="entry name" value="Phageshock_PspA"/>
</dbReference>
<dbReference type="InterPro" id="IPR007157">
    <property type="entry name" value="PspA_VIPP1"/>
</dbReference>
<dbReference type="RefSeq" id="WP_306100232.1">
    <property type="nucleotide sequence ID" value="NZ_CP162601.1"/>
</dbReference>
<dbReference type="NCBIfam" id="TIGR02977">
    <property type="entry name" value="phageshock_pspA"/>
    <property type="match status" value="1"/>
</dbReference>
<protein>
    <submittedName>
        <fullName evidence="3">Phage shock protein PspA</fullName>
    </submittedName>
</protein>
<dbReference type="PANTHER" id="PTHR31088">
    <property type="entry name" value="MEMBRANE-ASSOCIATED PROTEIN VIPP1, CHLOROPLASTIC"/>
    <property type="match status" value="1"/>
</dbReference>
<evidence type="ECO:0000256" key="2">
    <source>
        <dbReference type="SAM" id="Coils"/>
    </source>
</evidence>
<dbReference type="GO" id="GO:0009271">
    <property type="term" value="P:phage shock"/>
    <property type="evidence" value="ECO:0007669"/>
    <property type="project" value="TreeGrafter"/>
</dbReference>
<reference evidence="3" key="1">
    <citation type="submission" date="2024-07" db="EMBL/GenBank/DDBJ databases">
        <title>Genome Analysis of a Potential Novel Vibrio Species Secreting pH- and Thermo-stable Alginate Lyase and its Application in Producing Alginate Oligosaccharides.</title>
        <authorList>
            <person name="Huang H."/>
            <person name="Bao K."/>
        </authorList>
    </citation>
    <scope>NUCLEOTIDE SEQUENCE</scope>
    <source>
        <strain evidence="3">HB236076</strain>
    </source>
</reference>
<dbReference type="AlphaFoldDB" id="A0AB39HE45"/>
<comment type="similarity">
    <text evidence="1">Belongs to the PspA/Vipp/IM30 family.</text>
</comment>
<feature type="coiled-coil region" evidence="2">
    <location>
        <begin position="33"/>
        <end position="74"/>
    </location>
</feature>
<proteinExistence type="inferred from homology"/>
<dbReference type="Pfam" id="PF04012">
    <property type="entry name" value="PspA_IM30"/>
    <property type="match status" value="1"/>
</dbReference>
<evidence type="ECO:0000313" key="3">
    <source>
        <dbReference type="EMBL" id="XDK24173.1"/>
    </source>
</evidence>
<dbReference type="EMBL" id="CP162601">
    <property type="protein sequence ID" value="XDK24173.1"/>
    <property type="molecule type" value="Genomic_DNA"/>
</dbReference>
<sequence length="226" mass="25703">MSVFSRFSDIISANISALLDKAEDPQKMIRLIIQEMEDTLVEVRTQMAKSLADKRELTRVKDQRTQQLEDWQNKVRLALSKDRDDLARAAIIEKNKLAKVVEAMAQDEQTIDDNLAKLSSEVDKLEQKITETRAKQQALLIREQAATSRSKVQSHINRVQVAKYEAQFEQLARKIDHLEGQADVASKPSSELEQAFNDLEAQDEIEQELAAMKAQIEAQKANSIKE</sequence>
<organism evidence="3">
    <name type="scientific">Vibrio sp. HB236076</name>
    <dbReference type="NCBI Taxonomy" id="3232307"/>
    <lineage>
        <taxon>Bacteria</taxon>
        <taxon>Pseudomonadati</taxon>
        <taxon>Pseudomonadota</taxon>
        <taxon>Gammaproteobacteria</taxon>
        <taxon>Vibrionales</taxon>
        <taxon>Vibrionaceae</taxon>
        <taxon>Vibrio</taxon>
    </lineage>
</organism>
<evidence type="ECO:0000256" key="1">
    <source>
        <dbReference type="ARBA" id="ARBA00043985"/>
    </source>
</evidence>
<name>A0AB39HE45_9VIBR</name>
<dbReference type="GO" id="GO:0005829">
    <property type="term" value="C:cytosol"/>
    <property type="evidence" value="ECO:0007669"/>
    <property type="project" value="TreeGrafter"/>
</dbReference>
<dbReference type="PANTHER" id="PTHR31088:SF6">
    <property type="entry name" value="PHAGE SHOCK PROTEIN A"/>
    <property type="match status" value="1"/>
</dbReference>
<keyword evidence="2" id="KW-0175">Coiled coil</keyword>
<feature type="coiled-coil region" evidence="2">
    <location>
        <begin position="108"/>
        <end position="222"/>
    </location>
</feature>